<evidence type="ECO:0000256" key="2">
    <source>
        <dbReference type="ARBA" id="ARBA00004496"/>
    </source>
</evidence>
<dbReference type="SUPFAM" id="SSF51395">
    <property type="entry name" value="FMN-linked oxidoreductases"/>
    <property type="match status" value="1"/>
</dbReference>
<dbReference type="Proteomes" id="UP000426444">
    <property type="component" value="Chromosome"/>
</dbReference>
<dbReference type="InterPro" id="IPR049622">
    <property type="entry name" value="Dihydroorotate_DH_I"/>
</dbReference>
<comment type="subcellular location">
    <subcellularLocation>
        <location evidence="2 12">Cytoplasm</location>
    </subcellularLocation>
</comment>
<feature type="binding site" evidence="12">
    <location>
        <begin position="199"/>
        <end position="200"/>
    </location>
    <ligand>
        <name>substrate</name>
    </ligand>
</feature>
<accession>A0A6I6DA87</accession>
<comment type="catalytic activity">
    <reaction evidence="12">
        <text>(S)-dihydroorotate + A = orotate + AH2</text>
        <dbReference type="Rhea" id="RHEA:18073"/>
        <dbReference type="ChEBI" id="CHEBI:13193"/>
        <dbReference type="ChEBI" id="CHEBI:17499"/>
        <dbReference type="ChEBI" id="CHEBI:30839"/>
        <dbReference type="ChEBI" id="CHEBI:30864"/>
    </reaction>
</comment>
<feature type="binding site" evidence="12">
    <location>
        <position position="134"/>
    </location>
    <ligand>
        <name>substrate</name>
    </ligand>
</feature>
<keyword evidence="15" id="KW-1185">Reference proteome</keyword>
<evidence type="ECO:0000256" key="9">
    <source>
        <dbReference type="ARBA" id="ARBA00023002"/>
    </source>
</evidence>
<dbReference type="KEGG" id="salq:SYNTR_1072"/>
<evidence type="ECO:0000256" key="11">
    <source>
        <dbReference type="ARBA" id="ARBA00048996"/>
    </source>
</evidence>
<sequence>MKKNEDKSPEMIVNLGGLRLNNPVTVASGTFGYGREYEDYVDISKIGGIIVKGTTLEARPGNPPQRIFETPAGMLNAIGLENPGIDVFLNEFLPELVERNVTVIANIAGNIVEEYAEVTRRIEKHKGIAAIELNISCPNVKQGGLQFGTDPKAVKDVVKAVKSETSIPVIPKLSPNVTDIVEIAKAAEAGGADALSMINTLMGMAVDINTRKPVLGNIFGGLSGPAIKPVALRMIYQVYKEVDLPILGGGGIMNVNDALEFIMVGSSAISIGTGNFVNPQIAEDIITGLRDYLEANSITSIEDIVGVAVQR</sequence>
<comment type="function">
    <text evidence="1">Catalyzes the conversion of dihydroorotate to orotate with NAD(+) as electron acceptor.</text>
</comment>
<dbReference type="Gene3D" id="3.20.20.70">
    <property type="entry name" value="Aldolase class I"/>
    <property type="match status" value="1"/>
</dbReference>
<feature type="binding site" evidence="12">
    <location>
        <position position="172"/>
    </location>
    <ligand>
        <name>FMN</name>
        <dbReference type="ChEBI" id="CHEBI:58210"/>
    </ligand>
</feature>
<evidence type="ECO:0000256" key="8">
    <source>
        <dbReference type="ARBA" id="ARBA00022975"/>
    </source>
</evidence>
<keyword evidence="6 12" id="KW-0285">Flavoprotein</keyword>
<feature type="binding site" evidence="12">
    <location>
        <position position="52"/>
    </location>
    <ligand>
        <name>substrate</name>
    </ligand>
</feature>
<evidence type="ECO:0000256" key="5">
    <source>
        <dbReference type="ARBA" id="ARBA00022490"/>
    </source>
</evidence>
<dbReference type="InterPro" id="IPR024920">
    <property type="entry name" value="Dihydroorotate_DH_1"/>
</dbReference>
<dbReference type="GO" id="GO:0006207">
    <property type="term" value="P:'de novo' pyrimidine nucleobase biosynthetic process"/>
    <property type="evidence" value="ECO:0007669"/>
    <property type="project" value="TreeGrafter"/>
</dbReference>
<comment type="pathway">
    <text evidence="3">Pyrimidine metabolism; UMP biosynthesis via de novo pathway; orotate from (S)-dihydroorotate (NAD(+) route): step 1/1.</text>
</comment>
<evidence type="ECO:0000313" key="15">
    <source>
        <dbReference type="Proteomes" id="UP000426444"/>
    </source>
</evidence>
<dbReference type="NCBIfam" id="NF005574">
    <property type="entry name" value="PRK07259.1"/>
    <property type="match status" value="1"/>
</dbReference>
<protein>
    <recommendedName>
        <fullName evidence="12">Dihydroorotate dehydrogenase</fullName>
        <shortName evidence="12">DHOD</shortName>
        <shortName evidence="12">DHODase</shortName>
        <shortName evidence="12">DHOdehase</shortName>
        <ecNumber evidence="12">1.3.-.-</ecNumber>
    </recommendedName>
</protein>
<dbReference type="PIRSF" id="PIRSF000164">
    <property type="entry name" value="DHO_oxidase"/>
    <property type="match status" value="1"/>
</dbReference>
<dbReference type="UniPathway" id="UPA00070"/>
<dbReference type="GO" id="GO:0044205">
    <property type="term" value="P:'de novo' UMP biosynthetic process"/>
    <property type="evidence" value="ECO:0007669"/>
    <property type="project" value="UniProtKB-UniRule"/>
</dbReference>
<evidence type="ECO:0000256" key="4">
    <source>
        <dbReference type="ARBA" id="ARBA00008008"/>
    </source>
</evidence>
<keyword evidence="10" id="KW-0520">NAD</keyword>
<feature type="binding site" evidence="12">
    <location>
        <position position="224"/>
    </location>
    <ligand>
        <name>FMN</name>
        <dbReference type="ChEBI" id="CHEBI:58210"/>
    </ligand>
</feature>
<feature type="active site" description="Nucleophile" evidence="12">
    <location>
        <position position="137"/>
    </location>
</feature>
<feature type="binding site" evidence="12">
    <location>
        <begin position="52"/>
        <end position="53"/>
    </location>
    <ligand>
        <name>FMN</name>
        <dbReference type="ChEBI" id="CHEBI:58210"/>
    </ligand>
</feature>
<dbReference type="InterPro" id="IPR005720">
    <property type="entry name" value="Dihydroorotate_DH_cat"/>
</dbReference>
<feature type="binding site" evidence="12">
    <location>
        <position position="106"/>
    </location>
    <ligand>
        <name>FMN</name>
        <dbReference type="ChEBI" id="CHEBI:58210"/>
    </ligand>
</feature>
<feature type="binding site" evidence="12">
    <location>
        <begin position="250"/>
        <end position="251"/>
    </location>
    <ligand>
        <name>FMN</name>
        <dbReference type="ChEBI" id="CHEBI:58210"/>
    </ligand>
</feature>
<dbReference type="InterPro" id="IPR012135">
    <property type="entry name" value="Dihydroorotate_DH_1_2"/>
</dbReference>
<dbReference type="CDD" id="cd04740">
    <property type="entry name" value="DHOD_1B_like"/>
    <property type="match status" value="1"/>
</dbReference>
<dbReference type="AlphaFoldDB" id="A0A6I6DA87"/>
<reference evidence="15" key="1">
    <citation type="journal article" date="2019" name="Microbiology">
        <title>Complete Genome Sequence of an Uncultured Bacterium of the Candidate Phylum Bipolaricaulota.</title>
        <authorList>
            <person name="Kadnikov V.V."/>
            <person name="Mardanov A.V."/>
            <person name="Beletsky A.V."/>
            <person name="Frank Y.A."/>
            <person name="Karnachuk O.V."/>
            <person name="Ravin N.V."/>
        </authorList>
    </citation>
    <scope>NUCLEOTIDE SEQUENCE [LARGE SCALE GENOMIC DNA]</scope>
</reference>
<dbReference type="EC" id="1.3.-.-" evidence="12"/>
<dbReference type="FunFam" id="3.20.20.70:FF:000027">
    <property type="entry name" value="Dihydropyrimidine dehydrogenase [NADP(+)]"/>
    <property type="match status" value="1"/>
</dbReference>
<evidence type="ECO:0000256" key="7">
    <source>
        <dbReference type="ARBA" id="ARBA00022643"/>
    </source>
</evidence>
<evidence type="ECO:0000259" key="13">
    <source>
        <dbReference type="Pfam" id="PF01180"/>
    </source>
</evidence>
<evidence type="ECO:0000313" key="14">
    <source>
        <dbReference type="EMBL" id="QGT99665.1"/>
    </source>
</evidence>
<dbReference type="GO" id="GO:0004589">
    <property type="term" value="F:dihydroorotate dehydrogenase (NAD+) activity"/>
    <property type="evidence" value="ECO:0007669"/>
    <property type="project" value="UniProtKB-EC"/>
</dbReference>
<feature type="binding site" evidence="12">
    <location>
        <begin position="76"/>
        <end position="80"/>
    </location>
    <ligand>
        <name>substrate</name>
    </ligand>
</feature>
<organism evidence="14 15">
    <name type="scientific">Candidatus Syntrophocurvum alkaliphilum</name>
    <dbReference type="NCBI Taxonomy" id="2293317"/>
    <lineage>
        <taxon>Bacteria</taxon>
        <taxon>Bacillati</taxon>
        <taxon>Bacillota</taxon>
        <taxon>Clostridia</taxon>
        <taxon>Eubacteriales</taxon>
        <taxon>Syntrophomonadaceae</taxon>
        <taxon>Candidatus Syntrophocurvum</taxon>
    </lineage>
</organism>
<dbReference type="EMBL" id="CP046457">
    <property type="protein sequence ID" value="QGT99665.1"/>
    <property type="molecule type" value="Genomic_DNA"/>
</dbReference>
<dbReference type="InterPro" id="IPR050074">
    <property type="entry name" value="DHO_dehydrogenase"/>
</dbReference>
<feature type="binding site" evidence="12">
    <location>
        <begin position="272"/>
        <end position="273"/>
    </location>
    <ligand>
        <name>FMN</name>
        <dbReference type="ChEBI" id="CHEBI:58210"/>
    </ligand>
</feature>
<comment type="similarity">
    <text evidence="4 12">Belongs to the dihydroorotate dehydrogenase family. Type 1 subfamily.</text>
</comment>
<keyword evidence="8 12" id="KW-0665">Pyrimidine biosynthesis</keyword>
<dbReference type="InterPro" id="IPR013785">
    <property type="entry name" value="Aldolase_TIM"/>
</dbReference>
<feature type="binding site" evidence="12">
    <location>
        <position position="134"/>
    </location>
    <ligand>
        <name>FMN</name>
        <dbReference type="ChEBI" id="CHEBI:58210"/>
    </ligand>
</feature>
<dbReference type="HAMAP" id="MF_00224">
    <property type="entry name" value="DHO_dh_type1"/>
    <property type="match status" value="1"/>
</dbReference>
<gene>
    <name evidence="12" type="primary">pyrD</name>
    <name evidence="14" type="ORF">SYNTR_1072</name>
</gene>
<dbReference type="PANTHER" id="PTHR48109">
    <property type="entry name" value="DIHYDROOROTATE DEHYDROGENASE (QUINONE), MITOCHONDRIAL-RELATED"/>
    <property type="match status" value="1"/>
</dbReference>
<feature type="binding site" evidence="12">
    <location>
        <position position="28"/>
    </location>
    <ligand>
        <name>FMN</name>
        <dbReference type="ChEBI" id="CHEBI:58210"/>
    </ligand>
</feature>
<keyword evidence="7 12" id="KW-0288">FMN</keyword>
<dbReference type="GO" id="GO:0005737">
    <property type="term" value="C:cytoplasm"/>
    <property type="evidence" value="ECO:0007669"/>
    <property type="project" value="UniProtKB-SubCell"/>
</dbReference>
<dbReference type="NCBIfam" id="TIGR01037">
    <property type="entry name" value="pyrD_sub1_fam"/>
    <property type="match status" value="1"/>
</dbReference>
<evidence type="ECO:0000256" key="3">
    <source>
        <dbReference type="ARBA" id="ARBA00004715"/>
    </source>
</evidence>
<evidence type="ECO:0000256" key="6">
    <source>
        <dbReference type="ARBA" id="ARBA00022630"/>
    </source>
</evidence>
<evidence type="ECO:0000256" key="1">
    <source>
        <dbReference type="ARBA" id="ARBA00003616"/>
    </source>
</evidence>
<dbReference type="Pfam" id="PF01180">
    <property type="entry name" value="DHO_dh"/>
    <property type="match status" value="1"/>
</dbReference>
<feature type="domain" description="Dihydroorotate dehydrogenase catalytic" evidence="13">
    <location>
        <begin position="13"/>
        <end position="293"/>
    </location>
</feature>
<evidence type="ECO:0000256" key="12">
    <source>
        <dbReference type="HAMAP-Rule" id="MF_00224"/>
    </source>
</evidence>
<dbReference type="PANTHER" id="PTHR48109:SF1">
    <property type="entry name" value="DIHYDROOROTATE DEHYDROGENASE (FUMARATE)"/>
    <property type="match status" value="1"/>
</dbReference>
<comment type="cofactor">
    <cofactor evidence="12">
        <name>FMN</name>
        <dbReference type="ChEBI" id="CHEBI:58210"/>
    </cofactor>
    <text evidence="12">Binds 1 FMN per subunit.</text>
</comment>
<feature type="binding site" evidence="12">
    <location>
        <position position="198"/>
    </location>
    <ligand>
        <name>FMN</name>
        <dbReference type="ChEBI" id="CHEBI:58210"/>
    </ligand>
</feature>
<name>A0A6I6DA87_9FIRM</name>
<comment type="catalytic activity">
    <reaction evidence="11">
        <text>(S)-dihydroorotate + NAD(+) = orotate + NADH + H(+)</text>
        <dbReference type="Rhea" id="RHEA:13513"/>
        <dbReference type="ChEBI" id="CHEBI:15378"/>
        <dbReference type="ChEBI" id="CHEBI:30839"/>
        <dbReference type="ChEBI" id="CHEBI:30864"/>
        <dbReference type="ChEBI" id="CHEBI:57540"/>
        <dbReference type="ChEBI" id="CHEBI:57945"/>
        <dbReference type="EC" id="1.3.1.14"/>
    </reaction>
</comment>
<evidence type="ECO:0000256" key="10">
    <source>
        <dbReference type="ARBA" id="ARBA00023027"/>
    </source>
</evidence>
<proteinExistence type="inferred from homology"/>
<keyword evidence="5 12" id="KW-0963">Cytoplasm</keyword>
<keyword evidence="9 12" id="KW-0560">Oxidoreductase</keyword>
<dbReference type="InterPro" id="IPR033888">
    <property type="entry name" value="DHOD_1B"/>
</dbReference>